<keyword evidence="4" id="KW-1185">Reference proteome</keyword>
<dbReference type="EMBL" id="MTSL01000198">
    <property type="protein sequence ID" value="PJF16999.1"/>
    <property type="molecule type" value="Genomic_DNA"/>
</dbReference>
<evidence type="ECO:0000256" key="2">
    <source>
        <dbReference type="SAM" id="SignalP"/>
    </source>
</evidence>
<dbReference type="AlphaFoldDB" id="A0A2H9TH15"/>
<feature type="chain" id="PRO_5014186109" evidence="2">
    <location>
        <begin position="20"/>
        <end position="519"/>
    </location>
</feature>
<evidence type="ECO:0000313" key="4">
    <source>
        <dbReference type="Proteomes" id="UP000240830"/>
    </source>
</evidence>
<gene>
    <name evidence="3" type="ORF">PSACC_03189</name>
</gene>
<sequence length="519" mass="57226">MAKHSLLSCFLIFLGLVNCARDSGRANGSYNLGNDKFIHTTVEYKKGDSGKILASMPANLKNLPLEISKVTENPSERNSNGNVKKWITVSVSESAPKPRPSTGTRIDHNSRMRNAVFFPKAPAPTSSSRPAKSASDPWAWNPLESNPTTVSETAGTRIINTQQTLYSQMDRQPQRLTRESLTEPKERVILERKERPNPHLEPKRLYIPPLMQVVRATPVNQVTQTISAAKKIAPPLMQAVQAIPVVQVRHTIPPLKQATQTIPPLKQAAQTIPSLKQTVRTIQPEKGASPPLVQVMQAVLLSELVEQPIPPLTQAEQPIPPVKRTASSPQHLVLDVPNSTRMVQTTQSAKPPMERAIPRLEPKEPSPPSFAGNFQNAFHSYKGSTQFEVSEHFYGTLFSGEEYRILLASVGSDIAVLAMEDESTDPAVILNRVITEGLSTVVRSVKGISGVLIREQSPRVVELVEGPLSVRIGGKYLAGDTLPEFQNFLVRRISDSKGKFNLVLKRSYHYFQGPRVAVV</sequence>
<keyword evidence="2" id="KW-0732">Signal</keyword>
<reference evidence="3 4" key="1">
    <citation type="submission" date="2016-10" db="EMBL/GenBank/DDBJ databases">
        <title>The genome of Paramicrosporidium saccamoebae is the missing link in understanding Cryptomycota and Microsporidia evolution.</title>
        <authorList>
            <person name="Quandt C.A."/>
            <person name="Beaudet D."/>
            <person name="Corsaro D."/>
            <person name="Michel R."/>
            <person name="Corradi N."/>
            <person name="James T."/>
        </authorList>
    </citation>
    <scope>NUCLEOTIDE SEQUENCE [LARGE SCALE GENOMIC DNA]</scope>
    <source>
        <strain evidence="3 4">KSL3</strain>
    </source>
</reference>
<protein>
    <submittedName>
        <fullName evidence="3">Uncharacterized protein</fullName>
    </submittedName>
</protein>
<accession>A0A2H9TH15</accession>
<evidence type="ECO:0000256" key="1">
    <source>
        <dbReference type="SAM" id="MobiDB-lite"/>
    </source>
</evidence>
<name>A0A2H9TH15_9FUNG</name>
<organism evidence="3 4">
    <name type="scientific">Paramicrosporidium saccamoebae</name>
    <dbReference type="NCBI Taxonomy" id="1246581"/>
    <lineage>
        <taxon>Eukaryota</taxon>
        <taxon>Fungi</taxon>
        <taxon>Fungi incertae sedis</taxon>
        <taxon>Cryptomycota</taxon>
        <taxon>Cryptomycota incertae sedis</taxon>
        <taxon>Paramicrosporidium</taxon>
    </lineage>
</organism>
<evidence type="ECO:0000313" key="3">
    <source>
        <dbReference type="EMBL" id="PJF16999.1"/>
    </source>
</evidence>
<proteinExistence type="predicted"/>
<dbReference type="Proteomes" id="UP000240830">
    <property type="component" value="Unassembled WGS sequence"/>
</dbReference>
<feature type="region of interest" description="Disordered" evidence="1">
    <location>
        <begin position="119"/>
        <end position="151"/>
    </location>
</feature>
<comment type="caution">
    <text evidence="3">The sequence shown here is derived from an EMBL/GenBank/DDBJ whole genome shotgun (WGS) entry which is preliminary data.</text>
</comment>
<feature type="signal peptide" evidence="2">
    <location>
        <begin position="1"/>
        <end position="19"/>
    </location>
</feature>